<dbReference type="PANTHER" id="PTHR33619">
    <property type="entry name" value="POLYSACCHARIDE EXPORT PROTEIN GFCE-RELATED"/>
    <property type="match status" value="1"/>
</dbReference>
<dbReference type="Pfam" id="PF10531">
    <property type="entry name" value="SLBB"/>
    <property type="match status" value="4"/>
</dbReference>
<dbReference type="SUPFAM" id="SSF142984">
    <property type="entry name" value="Nqo1 middle domain-like"/>
    <property type="match status" value="1"/>
</dbReference>
<dbReference type="Proteomes" id="UP000469430">
    <property type="component" value="Unassembled WGS sequence"/>
</dbReference>
<gene>
    <name evidence="6" type="ORF">GRI97_06070</name>
</gene>
<keyword evidence="7" id="KW-1185">Reference proteome</keyword>
<evidence type="ECO:0000313" key="7">
    <source>
        <dbReference type="Proteomes" id="UP000469430"/>
    </source>
</evidence>
<dbReference type="OrthoDB" id="8410640at2"/>
<feature type="signal peptide" evidence="3">
    <location>
        <begin position="1"/>
        <end position="24"/>
    </location>
</feature>
<dbReference type="AlphaFoldDB" id="A0A6I4TTT8"/>
<dbReference type="Gene3D" id="3.10.560.10">
    <property type="entry name" value="Outer membrane lipoprotein wza domain like"/>
    <property type="match status" value="4"/>
</dbReference>
<feature type="domain" description="Soluble ligand binding" evidence="5">
    <location>
        <begin position="216"/>
        <end position="262"/>
    </location>
</feature>
<evidence type="ECO:0000256" key="1">
    <source>
        <dbReference type="ARBA" id="ARBA00022729"/>
    </source>
</evidence>
<evidence type="ECO:0000313" key="6">
    <source>
        <dbReference type="EMBL" id="MXO98551.1"/>
    </source>
</evidence>
<dbReference type="GO" id="GO:0015159">
    <property type="term" value="F:polysaccharide transmembrane transporter activity"/>
    <property type="evidence" value="ECO:0007669"/>
    <property type="project" value="InterPro"/>
</dbReference>
<evidence type="ECO:0000256" key="3">
    <source>
        <dbReference type="SAM" id="SignalP"/>
    </source>
</evidence>
<dbReference type="InterPro" id="IPR003715">
    <property type="entry name" value="Poly_export_N"/>
</dbReference>
<keyword evidence="1 3" id="KW-0732">Signal</keyword>
<feature type="domain" description="Soluble ligand binding" evidence="5">
    <location>
        <begin position="299"/>
        <end position="336"/>
    </location>
</feature>
<name>A0A6I4TTT8_9SPHN</name>
<organism evidence="6 7">
    <name type="scientific">Croceibacterium xixiisoli</name>
    <dbReference type="NCBI Taxonomy" id="1476466"/>
    <lineage>
        <taxon>Bacteria</taxon>
        <taxon>Pseudomonadati</taxon>
        <taxon>Pseudomonadota</taxon>
        <taxon>Alphaproteobacteria</taxon>
        <taxon>Sphingomonadales</taxon>
        <taxon>Erythrobacteraceae</taxon>
        <taxon>Croceibacterium</taxon>
    </lineage>
</organism>
<dbReference type="Pfam" id="PF02563">
    <property type="entry name" value="Poly_export"/>
    <property type="match status" value="1"/>
</dbReference>
<feature type="chain" id="PRO_5026179799" evidence="3">
    <location>
        <begin position="25"/>
        <end position="627"/>
    </location>
</feature>
<feature type="domain" description="Soluble ligand binding" evidence="5">
    <location>
        <begin position="389"/>
        <end position="423"/>
    </location>
</feature>
<feature type="domain" description="Soluble ligand binding" evidence="5">
    <location>
        <begin position="524"/>
        <end position="572"/>
    </location>
</feature>
<sequence length="627" mass="66128">MKSLGHRIAASLVVVALLTTPATAQFASPVGSSTGAAGQRSDAPTSGATQVSVPQAPINSYRPDAIDAPPPDVITPPDDGAAPPQGQGQRAGPPPANEYERFVSTVAGKPMRRFGTELLLPEARGFAVPSVAAVPQDYRLNPGDELLLGLTGSVQASNLRLTIDPEGRIFIPRVGAVRVGGVRYGDVHGVIEQQVARQYRGFGLDVSVGRLRGLTVYVTGFAAKPGAYNVGSLSTLVNAVLAAGGPASGGSFRSIQLRRDGKLVSDFDLYDLLLRGDRSGDAVLQNGDVLYIAPAGDQVAVTGSVNREAIFEIAPEETLADVLLYAGGISTVADGTRLMMLDSLGRQNNGWTEVSAADAAVRNAQRGDVIRVLSNIDLARPMGQQSVLVTISGEVGQPGRYYFKPGTRLEDVVAMAGGLTPQAFPYASIITRESVKHQQRQSFDRAIEDVELLLTAQPATSINRAQMAQPGSLQLVDSIVDQLRRREPTGRLVFDLPYDSATLPADLIMENNDTIHIPPQPVTVGVFGAVPTPASFAYRQGATIGDYITLAGGVQKLGDKGEIFIIRANGTVLADGWGVRRAPALPGDLVYVPIEGNRGEFWARLRDITSTLFGGLVGVASIQAIAE</sequence>
<proteinExistence type="predicted"/>
<dbReference type="RefSeq" id="WP_161390180.1">
    <property type="nucleotide sequence ID" value="NZ_JBHSCP010000001.1"/>
</dbReference>
<accession>A0A6I4TTT8</accession>
<evidence type="ECO:0000256" key="2">
    <source>
        <dbReference type="SAM" id="MobiDB-lite"/>
    </source>
</evidence>
<reference evidence="6 7" key="1">
    <citation type="submission" date="2019-12" db="EMBL/GenBank/DDBJ databases">
        <title>Genomic-based taxomic classification of the family Erythrobacteraceae.</title>
        <authorList>
            <person name="Xu L."/>
        </authorList>
    </citation>
    <scope>NUCLEOTIDE SEQUENCE [LARGE SCALE GENOMIC DNA]</scope>
    <source>
        <strain evidence="6 7">S36</strain>
    </source>
</reference>
<evidence type="ECO:0000259" key="5">
    <source>
        <dbReference type="Pfam" id="PF10531"/>
    </source>
</evidence>
<dbReference type="InterPro" id="IPR019554">
    <property type="entry name" value="Soluble_ligand-bd"/>
</dbReference>
<comment type="caution">
    <text evidence="6">The sequence shown here is derived from an EMBL/GenBank/DDBJ whole genome shotgun (WGS) entry which is preliminary data.</text>
</comment>
<feature type="compositionally biased region" description="Low complexity" evidence="2">
    <location>
        <begin position="75"/>
        <end position="91"/>
    </location>
</feature>
<evidence type="ECO:0000259" key="4">
    <source>
        <dbReference type="Pfam" id="PF02563"/>
    </source>
</evidence>
<feature type="region of interest" description="Disordered" evidence="2">
    <location>
        <begin position="26"/>
        <end position="97"/>
    </location>
</feature>
<feature type="domain" description="Polysaccharide export protein N-terminal" evidence="4">
    <location>
        <begin position="133"/>
        <end position="208"/>
    </location>
</feature>
<dbReference type="Gene3D" id="3.30.1950.10">
    <property type="entry name" value="wza like domain"/>
    <property type="match status" value="1"/>
</dbReference>
<feature type="compositionally biased region" description="Polar residues" evidence="2">
    <location>
        <begin position="26"/>
        <end position="53"/>
    </location>
</feature>
<protein>
    <submittedName>
        <fullName evidence="6">Capsule biosynthesis protein</fullName>
    </submittedName>
</protein>
<dbReference type="EMBL" id="WTYJ01000001">
    <property type="protein sequence ID" value="MXO98551.1"/>
    <property type="molecule type" value="Genomic_DNA"/>
</dbReference>
<dbReference type="InterPro" id="IPR049712">
    <property type="entry name" value="Poly_export"/>
</dbReference>
<dbReference type="PANTHER" id="PTHR33619:SF3">
    <property type="entry name" value="POLYSACCHARIDE EXPORT PROTEIN GFCE-RELATED"/>
    <property type="match status" value="1"/>
</dbReference>